<feature type="binding site" evidence="5">
    <location>
        <position position="120"/>
    </location>
    <ligand>
        <name>substrate</name>
    </ligand>
</feature>
<keyword evidence="9" id="KW-1185">Reference proteome</keyword>
<dbReference type="PANTHER" id="PTHR43827:SF3">
    <property type="entry name" value="NADP-DEPENDENT OXIDOREDUCTASE DOMAIN-CONTAINING PROTEIN"/>
    <property type="match status" value="1"/>
</dbReference>
<reference evidence="8 9" key="1">
    <citation type="submission" date="2024-10" db="EMBL/GenBank/DDBJ databases">
        <authorList>
            <person name="Kim D."/>
        </authorList>
    </citation>
    <scope>NUCLEOTIDE SEQUENCE [LARGE SCALE GENOMIC DNA]</scope>
    <source>
        <strain evidence="8">BH-2024</strain>
    </source>
</reference>
<name>A0ABD2M6G5_9BILA</name>
<dbReference type="InterPro" id="IPR020471">
    <property type="entry name" value="AKR"/>
</dbReference>
<dbReference type="PROSITE" id="PS00798">
    <property type="entry name" value="ALDOKETO_REDUCTASE_1"/>
    <property type="match status" value="1"/>
</dbReference>
<comment type="caution">
    <text evidence="8">The sequence shown here is derived from an EMBL/GenBank/DDBJ whole genome shotgun (WGS) entry which is preliminary data.</text>
</comment>
<evidence type="ECO:0000259" key="7">
    <source>
        <dbReference type="Pfam" id="PF00248"/>
    </source>
</evidence>
<dbReference type="PANTHER" id="PTHR43827">
    <property type="entry name" value="2,5-DIKETO-D-GLUCONIC ACID REDUCTASE"/>
    <property type="match status" value="1"/>
</dbReference>
<dbReference type="Gene3D" id="3.20.20.100">
    <property type="entry name" value="NADP-dependent oxidoreductase domain"/>
    <property type="match status" value="1"/>
</dbReference>
<feature type="site" description="Lowers pKa of active site Tyr" evidence="6">
    <location>
        <position position="86"/>
    </location>
</feature>
<feature type="active site" description="Proton donor" evidence="4">
    <location>
        <position position="57"/>
    </location>
</feature>
<dbReference type="Pfam" id="PF00248">
    <property type="entry name" value="Aldo_ket_red"/>
    <property type="match status" value="1"/>
</dbReference>
<dbReference type="InterPro" id="IPR023210">
    <property type="entry name" value="NADP_OxRdtase_dom"/>
</dbReference>
<evidence type="ECO:0000256" key="4">
    <source>
        <dbReference type="PIRSR" id="PIRSR000097-1"/>
    </source>
</evidence>
<gene>
    <name evidence="8" type="ORF">niasHT_005060</name>
</gene>
<dbReference type="FunFam" id="3.20.20.100:FF:000002">
    <property type="entry name" value="2,5-diketo-D-gluconic acid reductase A"/>
    <property type="match status" value="1"/>
</dbReference>
<evidence type="ECO:0000256" key="6">
    <source>
        <dbReference type="PIRSR" id="PIRSR000097-3"/>
    </source>
</evidence>
<dbReference type="PIRSF" id="PIRSF000097">
    <property type="entry name" value="AKR"/>
    <property type="match status" value="1"/>
</dbReference>
<keyword evidence="2" id="KW-0521">NADP</keyword>
<dbReference type="InterPro" id="IPR036812">
    <property type="entry name" value="NAD(P)_OxRdtase_dom_sf"/>
</dbReference>
<dbReference type="CDD" id="cd19071">
    <property type="entry name" value="AKR_AKR1-5-like"/>
    <property type="match status" value="1"/>
</dbReference>
<dbReference type="Proteomes" id="UP001620626">
    <property type="component" value="Unassembled WGS sequence"/>
</dbReference>
<dbReference type="PROSITE" id="PS00062">
    <property type="entry name" value="ALDOKETO_REDUCTASE_2"/>
    <property type="match status" value="1"/>
</dbReference>
<dbReference type="SUPFAM" id="SSF51430">
    <property type="entry name" value="NAD(P)-linked oxidoreductase"/>
    <property type="match status" value="1"/>
</dbReference>
<protein>
    <recommendedName>
        <fullName evidence="7">NADP-dependent oxidoreductase domain-containing protein</fullName>
    </recommendedName>
</protein>
<evidence type="ECO:0000256" key="5">
    <source>
        <dbReference type="PIRSR" id="PIRSR000097-2"/>
    </source>
</evidence>
<evidence type="ECO:0000256" key="3">
    <source>
        <dbReference type="ARBA" id="ARBA00023002"/>
    </source>
</evidence>
<evidence type="ECO:0000256" key="1">
    <source>
        <dbReference type="ARBA" id="ARBA00007905"/>
    </source>
</evidence>
<dbReference type="GO" id="GO:0016616">
    <property type="term" value="F:oxidoreductase activity, acting on the CH-OH group of donors, NAD or NADP as acceptor"/>
    <property type="evidence" value="ECO:0007669"/>
    <property type="project" value="UniProtKB-ARBA"/>
</dbReference>
<keyword evidence="3" id="KW-0560">Oxidoreductase</keyword>
<comment type="similarity">
    <text evidence="1">Belongs to the aldo/keto reductase family.</text>
</comment>
<dbReference type="PRINTS" id="PR00069">
    <property type="entry name" value="ALDKETRDTASE"/>
</dbReference>
<accession>A0ABD2M6G5</accession>
<dbReference type="AlphaFoldDB" id="A0ABD2M6G5"/>
<dbReference type="InterPro" id="IPR018170">
    <property type="entry name" value="Aldo/ket_reductase_CS"/>
</dbReference>
<dbReference type="PROSITE" id="PS00063">
    <property type="entry name" value="ALDOKETO_REDUCTASE_3"/>
    <property type="match status" value="1"/>
</dbReference>
<organism evidence="8 9">
    <name type="scientific">Heterodera trifolii</name>
    <dbReference type="NCBI Taxonomy" id="157864"/>
    <lineage>
        <taxon>Eukaryota</taxon>
        <taxon>Metazoa</taxon>
        <taxon>Ecdysozoa</taxon>
        <taxon>Nematoda</taxon>
        <taxon>Chromadorea</taxon>
        <taxon>Rhabditida</taxon>
        <taxon>Tylenchina</taxon>
        <taxon>Tylenchomorpha</taxon>
        <taxon>Tylenchoidea</taxon>
        <taxon>Heteroderidae</taxon>
        <taxon>Heteroderinae</taxon>
        <taxon>Heterodera</taxon>
    </lineage>
</organism>
<evidence type="ECO:0000256" key="2">
    <source>
        <dbReference type="ARBA" id="ARBA00022857"/>
    </source>
</evidence>
<feature type="domain" description="NADP-dependent oxidoreductase" evidence="7">
    <location>
        <begin position="25"/>
        <end position="283"/>
    </location>
</feature>
<proteinExistence type="inferred from homology"/>
<sequence length="297" mass="34064">MVRFAGLRGTTFILLDGTELPLVGLGTYGLLTQNDVDVAVDTALSSGYRLFDTANYYQNELELGNAFKKLLPKHNLNREDVFIVTKANIRSPKVEENAIAMVEHSLQSLQTDYIDLLLVHYPKDWGKSDKNSRNAEHRMQIYQVFEHYKDKGLVRSIGVSNFEGRHIDELWDKVKHRPTVNQCEFHPHLTRSELREYCNKKNIFFQAHTPLGANSSSIYQDPLIVSIAKKHKATIQQILLAFPYQQGIGIIPKSKDPRRISSNIDFLNVNLSEEEMTQLKALNKEKRYSDCDGWNVI</sequence>
<dbReference type="EMBL" id="JBICBT010000111">
    <property type="protein sequence ID" value="KAL3123127.1"/>
    <property type="molecule type" value="Genomic_DNA"/>
</dbReference>
<evidence type="ECO:0000313" key="8">
    <source>
        <dbReference type="EMBL" id="KAL3123127.1"/>
    </source>
</evidence>
<evidence type="ECO:0000313" key="9">
    <source>
        <dbReference type="Proteomes" id="UP001620626"/>
    </source>
</evidence>